<dbReference type="Proteomes" id="UP001595898">
    <property type="component" value="Unassembled WGS sequence"/>
</dbReference>
<dbReference type="AlphaFoldDB" id="A0ABD5PIR1"/>
<dbReference type="Pfam" id="PF02633">
    <property type="entry name" value="Creatininase"/>
    <property type="match status" value="1"/>
</dbReference>
<accession>A0ABD5PIR1</accession>
<evidence type="ECO:0000313" key="6">
    <source>
        <dbReference type="Proteomes" id="UP001595898"/>
    </source>
</evidence>
<dbReference type="EMBL" id="JBHSFA010000001">
    <property type="protein sequence ID" value="MFC4540477.1"/>
    <property type="molecule type" value="Genomic_DNA"/>
</dbReference>
<sequence length="267" mass="28670">MLYETLGATTCEWAGKPYAEIQAIGDSDGSILVVPVGSIEQHGHHLPVSTDTLLVDAITHGGAEQVVDEIPILVTPPVWSGYSPHHLSLGGTLSLDFDQLRTVLEDIAHTGIENGFDAVMFVNGHGGNMPLIDAVVSTVGCRTDIEVLGGTYFQLSTDEIESLRESETGGMAHGGEFETSLMLYLRSDLVAAPSEYDAELWDEPYEWGGSDLLEGGPLSVYRPFEAYSDSGAIGAPKYASTEKGEQIYHIITNELAALFTAIHEENA</sequence>
<reference evidence="5 6" key="1">
    <citation type="journal article" date="2019" name="Int. J. Syst. Evol. Microbiol.">
        <title>The Global Catalogue of Microorganisms (GCM) 10K type strain sequencing project: providing services to taxonomists for standard genome sequencing and annotation.</title>
        <authorList>
            <consortium name="The Broad Institute Genomics Platform"/>
            <consortium name="The Broad Institute Genome Sequencing Center for Infectious Disease"/>
            <person name="Wu L."/>
            <person name="Ma J."/>
        </authorList>
    </citation>
    <scope>NUCLEOTIDE SEQUENCE [LARGE SCALE GENOMIC DNA]</scope>
    <source>
        <strain evidence="5 6">WLHS5</strain>
    </source>
</reference>
<keyword evidence="4" id="KW-0862">Zinc</keyword>
<keyword evidence="3" id="KW-0378">Hydrolase</keyword>
<dbReference type="InterPro" id="IPR003785">
    <property type="entry name" value="Creatininase/forma_Hydrolase"/>
</dbReference>
<keyword evidence="2" id="KW-0479">Metal-binding</keyword>
<dbReference type="GO" id="GO:0046872">
    <property type="term" value="F:metal ion binding"/>
    <property type="evidence" value="ECO:0007669"/>
    <property type="project" value="UniProtKB-KW"/>
</dbReference>
<evidence type="ECO:0000256" key="3">
    <source>
        <dbReference type="ARBA" id="ARBA00022801"/>
    </source>
</evidence>
<name>A0ABD5PIR1_9EURY</name>
<gene>
    <name evidence="5" type="ORF">ACFO5R_00880</name>
</gene>
<dbReference type="PANTHER" id="PTHR35005:SF1">
    <property type="entry name" value="2-AMINO-5-FORMYLAMINO-6-RIBOSYLAMINOPYRIMIDIN-4(3H)-ONE 5'-MONOPHOSPHATE DEFORMYLASE"/>
    <property type="match status" value="1"/>
</dbReference>
<dbReference type="InterPro" id="IPR024087">
    <property type="entry name" value="Creatininase-like_sf"/>
</dbReference>
<dbReference type="RefSeq" id="WP_250142522.1">
    <property type="nucleotide sequence ID" value="NZ_JALIQP010000007.1"/>
</dbReference>
<comment type="caution">
    <text evidence="5">The sequence shown here is derived from an EMBL/GenBank/DDBJ whole genome shotgun (WGS) entry which is preliminary data.</text>
</comment>
<proteinExistence type="predicted"/>
<evidence type="ECO:0000256" key="4">
    <source>
        <dbReference type="ARBA" id="ARBA00022833"/>
    </source>
</evidence>
<evidence type="ECO:0000256" key="1">
    <source>
        <dbReference type="ARBA" id="ARBA00001947"/>
    </source>
</evidence>
<protein>
    <submittedName>
        <fullName evidence="5">Creatininase family protein</fullName>
    </submittedName>
</protein>
<dbReference type="Gene3D" id="3.40.50.10310">
    <property type="entry name" value="Creatininase"/>
    <property type="match status" value="1"/>
</dbReference>
<dbReference type="GO" id="GO:0016787">
    <property type="term" value="F:hydrolase activity"/>
    <property type="evidence" value="ECO:0007669"/>
    <property type="project" value="UniProtKB-KW"/>
</dbReference>
<evidence type="ECO:0000256" key="2">
    <source>
        <dbReference type="ARBA" id="ARBA00022723"/>
    </source>
</evidence>
<evidence type="ECO:0000313" key="5">
    <source>
        <dbReference type="EMBL" id="MFC4540477.1"/>
    </source>
</evidence>
<comment type="cofactor">
    <cofactor evidence="1">
        <name>Zn(2+)</name>
        <dbReference type="ChEBI" id="CHEBI:29105"/>
    </cofactor>
</comment>
<dbReference type="PANTHER" id="PTHR35005">
    <property type="entry name" value="3-DEHYDRO-SCYLLO-INOSOSE HYDROLASE"/>
    <property type="match status" value="1"/>
</dbReference>
<keyword evidence="6" id="KW-1185">Reference proteome</keyword>
<organism evidence="5 6">
    <name type="scientific">Halosolutus amylolyticus</name>
    <dbReference type="NCBI Taxonomy" id="2932267"/>
    <lineage>
        <taxon>Archaea</taxon>
        <taxon>Methanobacteriati</taxon>
        <taxon>Methanobacteriota</taxon>
        <taxon>Stenosarchaea group</taxon>
        <taxon>Halobacteria</taxon>
        <taxon>Halobacteriales</taxon>
        <taxon>Natrialbaceae</taxon>
        <taxon>Halosolutus</taxon>
    </lineage>
</organism>
<dbReference type="SUPFAM" id="SSF102215">
    <property type="entry name" value="Creatininase"/>
    <property type="match status" value="1"/>
</dbReference>